<keyword evidence="3 7" id="KW-0812">Transmembrane</keyword>
<keyword evidence="4 7" id="KW-1133">Transmembrane helix</keyword>
<feature type="transmembrane region" description="Helical" evidence="7">
    <location>
        <begin position="69"/>
        <end position="90"/>
    </location>
</feature>
<sequence>MDSGNGGEKSPELDWLNVGLGFGFIIFNVILSGILGLEKDISASLVIAALRCIGQLSLLTVVLKPVFSGGPWAVAGIVFLFNVLGTFEAVYNKSKRRFTPKIPSVFLSMAGSTIPVSILGSRFAMNHEPFWKPDQYIPVLGMLCGSTISGMVVAVSFVLKEIQENRDKVETYLAFGASRFEACKPIATEALRLALLPTINQMSVIGLIAIPGMMTGALLGGSSVEQAAKLQMIIMFMINSCTTLASLVAVTLTLLIVVDPENRLRLDKVDSEKALIWKARDRVIEGVVGGVKSAFGKVFRRRNGGEQNKNNGVGVRDGERQPLLG</sequence>
<evidence type="ECO:0000256" key="2">
    <source>
        <dbReference type="ARBA" id="ARBA00005268"/>
    </source>
</evidence>
<feature type="transmembrane region" description="Helical" evidence="7">
    <location>
        <begin position="202"/>
        <end position="221"/>
    </location>
</feature>
<dbReference type="PANTHER" id="PTHR30028">
    <property type="entry name" value="UPF0014 INNER MEMBRANE PROTEIN YBBM-RELATED"/>
    <property type="match status" value="1"/>
</dbReference>
<feature type="transmembrane region" description="Helical" evidence="7">
    <location>
        <begin position="102"/>
        <end position="124"/>
    </location>
</feature>
<feature type="transmembrane region" description="Helical" evidence="7">
    <location>
        <begin position="233"/>
        <end position="258"/>
    </location>
</feature>
<feature type="transmembrane region" description="Helical" evidence="7">
    <location>
        <begin position="15"/>
        <end position="37"/>
    </location>
</feature>
<dbReference type="Pfam" id="PF03649">
    <property type="entry name" value="UPF0014"/>
    <property type="match status" value="1"/>
</dbReference>
<dbReference type="EMBL" id="KN822943">
    <property type="protein sequence ID" value="KIO34425.1"/>
    <property type="molecule type" value="Genomic_DNA"/>
</dbReference>
<feature type="transmembrane region" description="Helical" evidence="7">
    <location>
        <begin position="136"/>
        <end position="159"/>
    </location>
</feature>
<evidence type="ECO:0000256" key="6">
    <source>
        <dbReference type="SAM" id="MobiDB-lite"/>
    </source>
</evidence>
<evidence type="ECO:0000256" key="4">
    <source>
        <dbReference type="ARBA" id="ARBA00022989"/>
    </source>
</evidence>
<evidence type="ECO:0000256" key="5">
    <source>
        <dbReference type="ARBA" id="ARBA00023136"/>
    </source>
</evidence>
<evidence type="ECO:0000256" key="3">
    <source>
        <dbReference type="ARBA" id="ARBA00022692"/>
    </source>
</evidence>
<proteinExistence type="inferred from homology"/>
<evidence type="ECO:0000313" key="9">
    <source>
        <dbReference type="Proteomes" id="UP000054248"/>
    </source>
</evidence>
<evidence type="ECO:0000256" key="7">
    <source>
        <dbReference type="SAM" id="Phobius"/>
    </source>
</evidence>
<organism evidence="8 9">
    <name type="scientific">Tulasnella calospora MUT 4182</name>
    <dbReference type="NCBI Taxonomy" id="1051891"/>
    <lineage>
        <taxon>Eukaryota</taxon>
        <taxon>Fungi</taxon>
        <taxon>Dikarya</taxon>
        <taxon>Basidiomycota</taxon>
        <taxon>Agaricomycotina</taxon>
        <taxon>Agaricomycetes</taxon>
        <taxon>Cantharellales</taxon>
        <taxon>Tulasnellaceae</taxon>
        <taxon>Tulasnella</taxon>
    </lineage>
</organism>
<feature type="transmembrane region" description="Helical" evidence="7">
    <location>
        <begin position="44"/>
        <end position="63"/>
    </location>
</feature>
<dbReference type="AlphaFoldDB" id="A0A0C3QMX1"/>
<dbReference type="InterPro" id="IPR005226">
    <property type="entry name" value="UPF0014_fam"/>
</dbReference>
<evidence type="ECO:0000256" key="1">
    <source>
        <dbReference type="ARBA" id="ARBA00004141"/>
    </source>
</evidence>
<keyword evidence="5 7" id="KW-0472">Membrane</keyword>
<comment type="subcellular location">
    <subcellularLocation>
        <location evidence="1">Membrane</location>
        <topology evidence="1">Multi-pass membrane protein</topology>
    </subcellularLocation>
</comment>
<accession>A0A0C3QMX1</accession>
<dbReference type="OrthoDB" id="432685at2759"/>
<reference evidence="8 9" key="1">
    <citation type="submission" date="2014-04" db="EMBL/GenBank/DDBJ databases">
        <authorList>
            <consortium name="DOE Joint Genome Institute"/>
            <person name="Kuo A."/>
            <person name="Girlanda M."/>
            <person name="Perotto S."/>
            <person name="Kohler A."/>
            <person name="Nagy L.G."/>
            <person name="Floudas D."/>
            <person name="Copeland A."/>
            <person name="Barry K.W."/>
            <person name="Cichocki N."/>
            <person name="Veneault-Fourrey C."/>
            <person name="LaButti K."/>
            <person name="Lindquist E.A."/>
            <person name="Lipzen A."/>
            <person name="Lundell T."/>
            <person name="Morin E."/>
            <person name="Murat C."/>
            <person name="Sun H."/>
            <person name="Tunlid A."/>
            <person name="Henrissat B."/>
            <person name="Grigoriev I.V."/>
            <person name="Hibbett D.S."/>
            <person name="Martin F."/>
            <person name="Nordberg H.P."/>
            <person name="Cantor M.N."/>
            <person name="Hua S.X."/>
        </authorList>
    </citation>
    <scope>NUCLEOTIDE SEQUENCE [LARGE SCALE GENOMIC DNA]</scope>
    <source>
        <strain evidence="8 9">MUT 4182</strain>
    </source>
</reference>
<dbReference type="GO" id="GO:0005886">
    <property type="term" value="C:plasma membrane"/>
    <property type="evidence" value="ECO:0007669"/>
    <property type="project" value="TreeGrafter"/>
</dbReference>
<name>A0A0C3QMX1_9AGAM</name>
<comment type="similarity">
    <text evidence="2">Belongs to the UPF0014 family.</text>
</comment>
<reference evidence="9" key="2">
    <citation type="submission" date="2015-01" db="EMBL/GenBank/DDBJ databases">
        <title>Evolutionary Origins and Diversification of the Mycorrhizal Mutualists.</title>
        <authorList>
            <consortium name="DOE Joint Genome Institute"/>
            <consortium name="Mycorrhizal Genomics Consortium"/>
            <person name="Kohler A."/>
            <person name="Kuo A."/>
            <person name="Nagy L.G."/>
            <person name="Floudas D."/>
            <person name="Copeland A."/>
            <person name="Barry K.W."/>
            <person name="Cichocki N."/>
            <person name="Veneault-Fourrey C."/>
            <person name="LaButti K."/>
            <person name="Lindquist E.A."/>
            <person name="Lipzen A."/>
            <person name="Lundell T."/>
            <person name="Morin E."/>
            <person name="Murat C."/>
            <person name="Riley R."/>
            <person name="Ohm R."/>
            <person name="Sun H."/>
            <person name="Tunlid A."/>
            <person name="Henrissat B."/>
            <person name="Grigoriev I.V."/>
            <person name="Hibbett D.S."/>
            <person name="Martin F."/>
        </authorList>
    </citation>
    <scope>NUCLEOTIDE SEQUENCE [LARGE SCALE GENOMIC DNA]</scope>
    <source>
        <strain evidence="9">MUT 4182</strain>
    </source>
</reference>
<keyword evidence="9" id="KW-1185">Reference proteome</keyword>
<dbReference type="HOGENOM" id="CLU_076147_0_0_1"/>
<gene>
    <name evidence="8" type="ORF">M407DRAFT_240698</name>
</gene>
<dbReference type="PANTHER" id="PTHR30028:SF0">
    <property type="entry name" value="PROTEIN ALUMINUM SENSITIVE 3"/>
    <property type="match status" value="1"/>
</dbReference>
<protein>
    <submittedName>
        <fullName evidence="8">Uncharacterized protein</fullName>
    </submittedName>
</protein>
<feature type="region of interest" description="Disordered" evidence="6">
    <location>
        <begin position="302"/>
        <end position="325"/>
    </location>
</feature>
<feature type="compositionally biased region" description="Basic and acidic residues" evidence="6">
    <location>
        <begin position="316"/>
        <end position="325"/>
    </location>
</feature>
<evidence type="ECO:0000313" key="8">
    <source>
        <dbReference type="EMBL" id="KIO34425.1"/>
    </source>
</evidence>
<dbReference type="Proteomes" id="UP000054248">
    <property type="component" value="Unassembled WGS sequence"/>
</dbReference>